<proteinExistence type="predicted"/>
<sequence>MIVGLWEVGVALVLLLVNLLVYLSSYGRTCSLATGARIFSVLSFLAFIARSFAVGDMASIHRRCDRLLPLR</sequence>
<comment type="caution">
    <text evidence="2">The sequence shown here is derived from an EMBL/GenBank/DDBJ whole genome shotgun (WGS) entry which is preliminary data.</text>
</comment>
<evidence type="ECO:0000313" key="3">
    <source>
        <dbReference type="Proteomes" id="UP000490980"/>
    </source>
</evidence>
<name>A0A7X5ZIC7_9GAMM</name>
<organism evidence="2 3">
    <name type="scientific">Luteibacter anthropi</name>
    <dbReference type="NCBI Taxonomy" id="564369"/>
    <lineage>
        <taxon>Bacteria</taxon>
        <taxon>Pseudomonadati</taxon>
        <taxon>Pseudomonadota</taxon>
        <taxon>Gammaproteobacteria</taxon>
        <taxon>Lysobacterales</taxon>
        <taxon>Rhodanobacteraceae</taxon>
        <taxon>Luteibacter</taxon>
    </lineage>
</organism>
<evidence type="ECO:0000256" key="1">
    <source>
        <dbReference type="SAM" id="Phobius"/>
    </source>
</evidence>
<keyword evidence="1" id="KW-0472">Membrane</keyword>
<dbReference type="Proteomes" id="UP000490980">
    <property type="component" value="Unassembled WGS sequence"/>
</dbReference>
<reference evidence="2 3" key="1">
    <citation type="submission" date="2020-03" db="EMBL/GenBank/DDBJ databases">
        <authorList>
            <person name="Lai Q."/>
        </authorList>
    </citation>
    <scope>NUCLEOTIDE SEQUENCE [LARGE SCALE GENOMIC DNA]</scope>
    <source>
        <strain evidence="2 3">CCUG 25036</strain>
    </source>
</reference>
<feature type="transmembrane region" description="Helical" evidence="1">
    <location>
        <begin position="6"/>
        <end position="23"/>
    </location>
</feature>
<dbReference type="RefSeq" id="WP_166947657.1">
    <property type="nucleotide sequence ID" value="NZ_JAARLZ010000004.1"/>
</dbReference>
<dbReference type="AlphaFoldDB" id="A0A7X5ZIC7"/>
<keyword evidence="1" id="KW-1133">Transmembrane helix</keyword>
<gene>
    <name evidence="2" type="ORF">HBF25_09280</name>
</gene>
<protein>
    <submittedName>
        <fullName evidence="2">Uncharacterized protein</fullName>
    </submittedName>
</protein>
<accession>A0A7X5ZIC7</accession>
<feature type="transmembrane region" description="Helical" evidence="1">
    <location>
        <begin position="35"/>
        <end position="53"/>
    </location>
</feature>
<dbReference type="EMBL" id="JAARLZ010000004">
    <property type="protein sequence ID" value="NII06576.1"/>
    <property type="molecule type" value="Genomic_DNA"/>
</dbReference>
<evidence type="ECO:0000313" key="2">
    <source>
        <dbReference type="EMBL" id="NII06576.1"/>
    </source>
</evidence>
<keyword evidence="3" id="KW-1185">Reference proteome</keyword>
<keyword evidence="1" id="KW-0812">Transmembrane</keyword>